<gene>
    <name evidence="1" type="ORF">AGLY_018052</name>
</gene>
<protein>
    <submittedName>
        <fullName evidence="1">Uncharacterized protein</fullName>
    </submittedName>
</protein>
<dbReference type="AlphaFoldDB" id="A0A6G0STF7"/>
<comment type="caution">
    <text evidence="1">The sequence shown here is derived from an EMBL/GenBank/DDBJ whole genome shotgun (WGS) entry which is preliminary data.</text>
</comment>
<accession>A0A6G0STF7</accession>
<evidence type="ECO:0000313" key="2">
    <source>
        <dbReference type="Proteomes" id="UP000475862"/>
    </source>
</evidence>
<dbReference type="Proteomes" id="UP000475862">
    <property type="component" value="Unassembled WGS sequence"/>
</dbReference>
<name>A0A6G0STF7_APHGL</name>
<proteinExistence type="predicted"/>
<evidence type="ECO:0000313" key="1">
    <source>
        <dbReference type="EMBL" id="KAE9521552.1"/>
    </source>
</evidence>
<keyword evidence="2" id="KW-1185">Reference proteome</keyword>
<reference evidence="1 2" key="1">
    <citation type="submission" date="2019-08" db="EMBL/GenBank/DDBJ databases">
        <title>The genome of the soybean aphid Biotype 1, its phylome, world population structure and adaptation to the North American continent.</title>
        <authorList>
            <person name="Giordano R."/>
            <person name="Donthu R.K."/>
            <person name="Hernandez A.G."/>
            <person name="Wright C.L."/>
            <person name="Zimin A.V."/>
        </authorList>
    </citation>
    <scope>NUCLEOTIDE SEQUENCE [LARGE SCALE GENOMIC DNA]</scope>
    <source>
        <tissue evidence="1">Whole aphids</tissue>
    </source>
</reference>
<sequence>MIEANTSPPSSKSMGEVILKYGSANAKFEYRSFTSVGSDCFGKSPVMVGSTQARTDNAGSDAKRGCTVHSTRPNTLDTATPDRPLIGAVQRERLRPKRSAQSLVIALICDAQSTRARIVCMDPARSRTCTNAVPNNTAVAGRIGDGRTAVHIDTVAGGASVLLRDSLSVPWRRELYFREHLLQFGFDLHRGAQ</sequence>
<organism evidence="1 2">
    <name type="scientific">Aphis glycines</name>
    <name type="common">Soybean aphid</name>
    <dbReference type="NCBI Taxonomy" id="307491"/>
    <lineage>
        <taxon>Eukaryota</taxon>
        <taxon>Metazoa</taxon>
        <taxon>Ecdysozoa</taxon>
        <taxon>Arthropoda</taxon>
        <taxon>Hexapoda</taxon>
        <taxon>Insecta</taxon>
        <taxon>Pterygota</taxon>
        <taxon>Neoptera</taxon>
        <taxon>Paraneoptera</taxon>
        <taxon>Hemiptera</taxon>
        <taxon>Sternorrhyncha</taxon>
        <taxon>Aphidomorpha</taxon>
        <taxon>Aphidoidea</taxon>
        <taxon>Aphididae</taxon>
        <taxon>Aphidini</taxon>
        <taxon>Aphis</taxon>
        <taxon>Aphis</taxon>
    </lineage>
</organism>
<dbReference type="EMBL" id="VYZN01002746">
    <property type="protein sequence ID" value="KAE9521552.1"/>
    <property type="molecule type" value="Genomic_DNA"/>
</dbReference>